<evidence type="ECO:0000313" key="16">
    <source>
        <dbReference type="Proteomes" id="UP000014760"/>
    </source>
</evidence>
<name>R7UWE3_CAPTE</name>
<accession>R7UWE3</accession>
<dbReference type="FunFam" id="1.10.287.770:FF:000001">
    <property type="entry name" value="Acid-sensing ion channel subunit 1"/>
    <property type="match status" value="1"/>
</dbReference>
<dbReference type="EMBL" id="KB299669">
    <property type="protein sequence ID" value="ELU07696.1"/>
    <property type="molecule type" value="Genomic_DNA"/>
</dbReference>
<dbReference type="PRINTS" id="PR01078">
    <property type="entry name" value="AMINACHANNEL"/>
</dbReference>
<evidence type="ECO:0000256" key="4">
    <source>
        <dbReference type="ARBA" id="ARBA00022692"/>
    </source>
</evidence>
<comment type="subcellular location">
    <subcellularLocation>
        <location evidence="1">Membrane</location>
        <topology evidence="1">Multi-pass membrane protein</topology>
    </subcellularLocation>
</comment>
<keyword evidence="2 12" id="KW-0813">Transport</keyword>
<dbReference type="GO" id="GO:0015280">
    <property type="term" value="F:ligand-gated sodium channel activity"/>
    <property type="evidence" value="ECO:0007669"/>
    <property type="project" value="TreeGrafter"/>
</dbReference>
<dbReference type="HOGENOM" id="CLU_020415_3_1_1"/>
<dbReference type="EMBL" id="AMQN01006986">
    <property type="status" value="NOT_ANNOTATED_CDS"/>
    <property type="molecule type" value="Genomic_DNA"/>
</dbReference>
<dbReference type="GO" id="GO:0005886">
    <property type="term" value="C:plasma membrane"/>
    <property type="evidence" value="ECO:0007669"/>
    <property type="project" value="TreeGrafter"/>
</dbReference>
<dbReference type="EMBL" id="AMQN01006987">
    <property type="status" value="NOT_ANNOTATED_CDS"/>
    <property type="molecule type" value="Genomic_DNA"/>
</dbReference>
<evidence type="ECO:0000313" key="14">
    <source>
        <dbReference type="EMBL" id="ELU07696.1"/>
    </source>
</evidence>
<dbReference type="STRING" id="283909.R7UWE3"/>
<evidence type="ECO:0000256" key="11">
    <source>
        <dbReference type="ARBA" id="ARBA00023303"/>
    </source>
</evidence>
<evidence type="ECO:0000256" key="13">
    <source>
        <dbReference type="SAM" id="Phobius"/>
    </source>
</evidence>
<keyword evidence="4 12" id="KW-0812">Transmembrane</keyword>
<reference evidence="16" key="1">
    <citation type="submission" date="2012-12" db="EMBL/GenBank/DDBJ databases">
        <authorList>
            <person name="Hellsten U."/>
            <person name="Grimwood J."/>
            <person name="Chapman J.A."/>
            <person name="Shapiro H."/>
            <person name="Aerts A."/>
            <person name="Otillar R.P."/>
            <person name="Terry A.Y."/>
            <person name="Boore J.L."/>
            <person name="Simakov O."/>
            <person name="Marletaz F."/>
            <person name="Cho S.-J."/>
            <person name="Edsinger-Gonzales E."/>
            <person name="Havlak P."/>
            <person name="Kuo D.-H."/>
            <person name="Larsson T."/>
            <person name="Lv J."/>
            <person name="Arendt D."/>
            <person name="Savage R."/>
            <person name="Osoegawa K."/>
            <person name="de Jong P."/>
            <person name="Lindberg D.R."/>
            <person name="Seaver E.C."/>
            <person name="Weisblat D.A."/>
            <person name="Putnam N.H."/>
            <person name="Grigoriev I.V."/>
            <person name="Rokhsar D.S."/>
        </authorList>
    </citation>
    <scope>NUCLEOTIDE SEQUENCE</scope>
    <source>
        <strain evidence="16">I ESC-2004</strain>
    </source>
</reference>
<dbReference type="AlphaFoldDB" id="R7UWE3"/>
<keyword evidence="9" id="KW-0325">Glycoprotein</keyword>
<dbReference type="Proteomes" id="UP000014760">
    <property type="component" value="Unassembled WGS sequence"/>
</dbReference>
<gene>
    <name evidence="14" type="ORF">CAPTEDRAFT_189071</name>
</gene>
<evidence type="ECO:0000256" key="3">
    <source>
        <dbReference type="ARBA" id="ARBA00022461"/>
    </source>
</evidence>
<dbReference type="EnsemblMetazoa" id="CapteT189071">
    <property type="protein sequence ID" value="CapteP189071"/>
    <property type="gene ID" value="CapteG189071"/>
</dbReference>
<dbReference type="PANTHER" id="PTHR11690:SF248">
    <property type="entry name" value="PICKPOCKET 17, ISOFORM A"/>
    <property type="match status" value="1"/>
</dbReference>
<proteinExistence type="inferred from homology"/>
<comment type="similarity">
    <text evidence="12">Belongs to the amiloride-sensitive sodium channel (TC 1.A.6) family.</text>
</comment>
<organism evidence="14">
    <name type="scientific">Capitella teleta</name>
    <name type="common">Polychaete worm</name>
    <dbReference type="NCBI Taxonomy" id="283909"/>
    <lineage>
        <taxon>Eukaryota</taxon>
        <taxon>Metazoa</taxon>
        <taxon>Spiralia</taxon>
        <taxon>Lophotrochozoa</taxon>
        <taxon>Annelida</taxon>
        <taxon>Polychaeta</taxon>
        <taxon>Sedentaria</taxon>
        <taxon>Scolecida</taxon>
        <taxon>Capitellidae</taxon>
        <taxon>Capitella</taxon>
    </lineage>
</organism>
<keyword evidence="10 12" id="KW-0739">Sodium transport</keyword>
<evidence type="ECO:0000256" key="7">
    <source>
        <dbReference type="ARBA" id="ARBA00023065"/>
    </source>
</evidence>
<dbReference type="Pfam" id="PF00858">
    <property type="entry name" value="ASC"/>
    <property type="match status" value="2"/>
</dbReference>
<evidence type="ECO:0000256" key="2">
    <source>
        <dbReference type="ARBA" id="ARBA00022448"/>
    </source>
</evidence>
<evidence type="ECO:0000256" key="9">
    <source>
        <dbReference type="ARBA" id="ARBA00023180"/>
    </source>
</evidence>
<reference evidence="15" key="3">
    <citation type="submission" date="2015-06" db="UniProtKB">
        <authorList>
            <consortium name="EnsemblMetazoa"/>
        </authorList>
    </citation>
    <scope>IDENTIFICATION</scope>
</reference>
<keyword evidence="3 12" id="KW-0894">Sodium channel</keyword>
<evidence type="ECO:0000256" key="5">
    <source>
        <dbReference type="ARBA" id="ARBA00022989"/>
    </source>
</evidence>
<protein>
    <submittedName>
        <fullName evidence="14 15">Uncharacterized protein</fullName>
    </submittedName>
</protein>
<evidence type="ECO:0000313" key="15">
    <source>
        <dbReference type="EnsemblMetazoa" id="CapteP189071"/>
    </source>
</evidence>
<keyword evidence="11 12" id="KW-0407">Ion channel</keyword>
<evidence type="ECO:0000256" key="6">
    <source>
        <dbReference type="ARBA" id="ARBA00023053"/>
    </source>
</evidence>
<keyword evidence="16" id="KW-1185">Reference proteome</keyword>
<keyword evidence="7 12" id="KW-0406">Ion transport</keyword>
<evidence type="ECO:0000256" key="1">
    <source>
        <dbReference type="ARBA" id="ARBA00004141"/>
    </source>
</evidence>
<dbReference type="Gene3D" id="1.10.287.770">
    <property type="entry name" value="YojJ-like"/>
    <property type="match status" value="1"/>
</dbReference>
<evidence type="ECO:0000256" key="12">
    <source>
        <dbReference type="RuleBase" id="RU000679"/>
    </source>
</evidence>
<keyword evidence="5 13" id="KW-1133">Transmembrane helix</keyword>
<reference evidence="14 16" key="2">
    <citation type="journal article" date="2013" name="Nature">
        <title>Insights into bilaterian evolution from three spiralian genomes.</title>
        <authorList>
            <person name="Simakov O."/>
            <person name="Marletaz F."/>
            <person name="Cho S.J."/>
            <person name="Edsinger-Gonzales E."/>
            <person name="Havlak P."/>
            <person name="Hellsten U."/>
            <person name="Kuo D.H."/>
            <person name="Larsson T."/>
            <person name="Lv J."/>
            <person name="Arendt D."/>
            <person name="Savage R."/>
            <person name="Osoegawa K."/>
            <person name="de Jong P."/>
            <person name="Grimwood J."/>
            <person name="Chapman J.A."/>
            <person name="Shapiro H."/>
            <person name="Aerts A."/>
            <person name="Otillar R.P."/>
            <person name="Terry A.Y."/>
            <person name="Boore J.L."/>
            <person name="Grigoriev I.V."/>
            <person name="Lindberg D.R."/>
            <person name="Seaver E.C."/>
            <person name="Weisblat D.A."/>
            <person name="Putnam N.H."/>
            <person name="Rokhsar D.S."/>
        </authorList>
    </citation>
    <scope>NUCLEOTIDE SEQUENCE</scope>
    <source>
        <strain evidence="14 16">I ESC-2004</strain>
    </source>
</reference>
<dbReference type="OrthoDB" id="6021021at2759"/>
<keyword evidence="6" id="KW-0915">Sodium</keyword>
<dbReference type="InterPro" id="IPR001873">
    <property type="entry name" value="ENaC"/>
</dbReference>
<dbReference type="OMA" id="NATHENM"/>
<evidence type="ECO:0000256" key="10">
    <source>
        <dbReference type="ARBA" id="ARBA00023201"/>
    </source>
</evidence>
<dbReference type="EMBL" id="AMQN01006988">
    <property type="status" value="NOT_ANNOTATED_CDS"/>
    <property type="molecule type" value="Genomic_DNA"/>
</dbReference>
<sequence>MERPPPSYNNLVENEGSQEAKGMFWKELSTFLDFTSAHGLPHVRRVKHKIAKAVWAILCLVSIGTLIFEVYIIVGKFVGRPVNVLVEIKFDRTIQYPAVTICNLNPYRKSQMEKFDDVFDDMKGAFDKMDIPDLKKRRKRSLDRRLTKALEERHRKRRGKLAWADCATLDEDARSQIESLGHCQFQIDRVGEPFTNCTSEETDGIQNIYAANIPRSYTLNVCEVSCYQYHLVTDCGCADAQYPMEAAWIPDSIAACVLSNDTEKGELYTDTMLRFLKVQNVPKLIVKCEDSHWEKYSTGHLICDCPQVCHEVKYLPTISQALWPLPRTDYMDYYIGQLRKMRKPSLDRWLKEMDNDDDLSETSRAVVVRNNVAKLDIYYEDLNYERIYQTEAYTETQLISDFGGQLGLWMGLSMLSLVEVFELIYRVIKGLCMNKISAQPQQKNAASDEPSKIALSDQFQLKYRGKESGADLMFA</sequence>
<evidence type="ECO:0000256" key="8">
    <source>
        <dbReference type="ARBA" id="ARBA00023136"/>
    </source>
</evidence>
<keyword evidence="8 13" id="KW-0472">Membrane</keyword>
<dbReference type="PANTHER" id="PTHR11690">
    <property type="entry name" value="AMILORIDE-SENSITIVE SODIUM CHANNEL-RELATED"/>
    <property type="match status" value="1"/>
</dbReference>
<feature type="transmembrane region" description="Helical" evidence="13">
    <location>
        <begin position="53"/>
        <end position="74"/>
    </location>
</feature>